<keyword evidence="2" id="KW-0472">Membrane</keyword>
<evidence type="ECO:0000256" key="1">
    <source>
        <dbReference type="SAM" id="MobiDB-lite"/>
    </source>
</evidence>
<evidence type="ECO:0000313" key="3">
    <source>
        <dbReference type="EMBL" id="CBY09086.1"/>
    </source>
</evidence>
<dbReference type="Proteomes" id="UP000001307">
    <property type="component" value="Unassembled WGS sequence"/>
</dbReference>
<keyword evidence="4" id="KW-1185">Reference proteome</keyword>
<feature type="region of interest" description="Disordered" evidence="1">
    <location>
        <begin position="1"/>
        <end position="24"/>
    </location>
</feature>
<dbReference type="EMBL" id="FN653034">
    <property type="protein sequence ID" value="CBY09086.1"/>
    <property type="molecule type" value="Genomic_DNA"/>
</dbReference>
<evidence type="ECO:0000256" key="2">
    <source>
        <dbReference type="SAM" id="Phobius"/>
    </source>
</evidence>
<name>E4XBW1_OIKDI</name>
<sequence>MVAGHTTRMMQSMRNERSPSLLSGKSISNFVRNFPKKSRKKTSFEASMTRFSKAKSSVYKSTVWYVVALLFCQGFVWRIAGQQLRLTR</sequence>
<dbReference type="AlphaFoldDB" id="E4XBW1"/>
<evidence type="ECO:0000313" key="4">
    <source>
        <dbReference type="Proteomes" id="UP000001307"/>
    </source>
</evidence>
<keyword evidence="2" id="KW-1133">Transmembrane helix</keyword>
<reference evidence="3" key="1">
    <citation type="journal article" date="2010" name="Science">
        <title>Plasticity of animal genome architecture unmasked by rapid evolution of a pelagic tunicate.</title>
        <authorList>
            <person name="Denoeud F."/>
            <person name="Henriet S."/>
            <person name="Mungpakdee S."/>
            <person name="Aury J.M."/>
            <person name="Da Silva C."/>
            <person name="Brinkmann H."/>
            <person name="Mikhaleva J."/>
            <person name="Olsen L.C."/>
            <person name="Jubin C."/>
            <person name="Canestro C."/>
            <person name="Bouquet J.M."/>
            <person name="Danks G."/>
            <person name="Poulain J."/>
            <person name="Campsteijn C."/>
            <person name="Adamski M."/>
            <person name="Cross I."/>
            <person name="Yadetie F."/>
            <person name="Muffato M."/>
            <person name="Louis A."/>
            <person name="Butcher S."/>
            <person name="Tsagkogeorga G."/>
            <person name="Konrad A."/>
            <person name="Singh S."/>
            <person name="Jensen M.F."/>
            <person name="Cong E.H."/>
            <person name="Eikeseth-Otteraa H."/>
            <person name="Noel B."/>
            <person name="Anthouard V."/>
            <person name="Porcel B.M."/>
            <person name="Kachouri-Lafond R."/>
            <person name="Nishino A."/>
            <person name="Ugolini M."/>
            <person name="Chourrout P."/>
            <person name="Nishida H."/>
            <person name="Aasland R."/>
            <person name="Huzurbazar S."/>
            <person name="Westhof E."/>
            <person name="Delsuc F."/>
            <person name="Lehrach H."/>
            <person name="Reinhardt R."/>
            <person name="Weissenbach J."/>
            <person name="Roy S.W."/>
            <person name="Artiguenave F."/>
            <person name="Postlethwait J.H."/>
            <person name="Manak J.R."/>
            <person name="Thompson E.M."/>
            <person name="Jaillon O."/>
            <person name="Du Pasquier L."/>
            <person name="Boudinot P."/>
            <person name="Liberles D.A."/>
            <person name="Volff J.N."/>
            <person name="Philippe H."/>
            <person name="Lenhard B."/>
            <person name="Roest Crollius H."/>
            <person name="Wincker P."/>
            <person name="Chourrout D."/>
        </authorList>
    </citation>
    <scope>NUCLEOTIDE SEQUENCE [LARGE SCALE GENOMIC DNA]</scope>
</reference>
<dbReference type="InParanoid" id="E4XBW1"/>
<gene>
    <name evidence="3" type="ORF">GSOID_T00006618001</name>
</gene>
<proteinExistence type="predicted"/>
<feature type="transmembrane region" description="Helical" evidence="2">
    <location>
        <begin position="62"/>
        <end position="80"/>
    </location>
</feature>
<organism evidence="3">
    <name type="scientific">Oikopleura dioica</name>
    <name type="common">Tunicate</name>
    <dbReference type="NCBI Taxonomy" id="34765"/>
    <lineage>
        <taxon>Eukaryota</taxon>
        <taxon>Metazoa</taxon>
        <taxon>Chordata</taxon>
        <taxon>Tunicata</taxon>
        <taxon>Appendicularia</taxon>
        <taxon>Copelata</taxon>
        <taxon>Oikopleuridae</taxon>
        <taxon>Oikopleura</taxon>
    </lineage>
</organism>
<accession>E4XBW1</accession>
<keyword evidence="2" id="KW-0812">Transmembrane</keyword>
<protein>
    <submittedName>
        <fullName evidence="3">Uncharacterized protein</fullName>
    </submittedName>
</protein>
<feature type="compositionally biased region" description="Polar residues" evidence="1">
    <location>
        <begin position="8"/>
        <end position="24"/>
    </location>
</feature>